<dbReference type="GO" id="GO:0046274">
    <property type="term" value="P:lignin catabolic process"/>
    <property type="evidence" value="ECO:0007669"/>
    <property type="project" value="UniProtKB-KW"/>
</dbReference>
<evidence type="ECO:0000313" key="10">
    <source>
        <dbReference type="Proteomes" id="UP000887226"/>
    </source>
</evidence>
<dbReference type="Gene3D" id="3.40.50.1820">
    <property type="entry name" value="alpha/beta hydrolase"/>
    <property type="match status" value="1"/>
</dbReference>
<protein>
    <recommendedName>
        <fullName evidence="7">(4-O-methyl)-D-glucuronate--lignin esterase</fullName>
        <ecNumber evidence="7">3.1.1.117</ecNumber>
    </recommendedName>
</protein>
<evidence type="ECO:0000256" key="7">
    <source>
        <dbReference type="ARBA" id="ARBA00026105"/>
    </source>
</evidence>
<gene>
    <name evidence="9" type="ORF">BJ878DRAFT_493652</name>
</gene>
<comment type="caution">
    <text evidence="9">The sequence shown here is derived from an EMBL/GenBank/DDBJ whole genome shotgun (WGS) entry which is preliminary data.</text>
</comment>
<evidence type="ECO:0000256" key="2">
    <source>
        <dbReference type="ARBA" id="ARBA00022487"/>
    </source>
</evidence>
<sequence>MLALRSCRHLGLPVAAGSSILIAPRGLFVIDNNIDWLSPQVSWTTANTGHAVYEALGVPSHTWYSQIGIHAHCSFPSNQQASLTAFINKFLLNQPTANTAVMVAETT</sequence>
<dbReference type="EC" id="3.1.1.117" evidence="7"/>
<evidence type="ECO:0000256" key="3">
    <source>
        <dbReference type="ARBA" id="ARBA00022729"/>
    </source>
</evidence>
<dbReference type="Pfam" id="PF22244">
    <property type="entry name" value="GCE_fung"/>
    <property type="match status" value="1"/>
</dbReference>
<feature type="domain" description="4-O-methyl-glucuronoyl methylesterase-like" evidence="8">
    <location>
        <begin position="21"/>
        <end position="57"/>
    </location>
</feature>
<proteinExistence type="inferred from homology"/>
<organism evidence="9 10">
    <name type="scientific">Calycina marina</name>
    <dbReference type="NCBI Taxonomy" id="1763456"/>
    <lineage>
        <taxon>Eukaryota</taxon>
        <taxon>Fungi</taxon>
        <taxon>Dikarya</taxon>
        <taxon>Ascomycota</taxon>
        <taxon>Pezizomycotina</taxon>
        <taxon>Leotiomycetes</taxon>
        <taxon>Helotiales</taxon>
        <taxon>Pezizellaceae</taxon>
        <taxon>Calycina</taxon>
    </lineage>
</organism>
<evidence type="ECO:0000256" key="6">
    <source>
        <dbReference type="ARBA" id="ARBA00024511"/>
    </source>
</evidence>
<dbReference type="EMBL" id="MU253779">
    <property type="protein sequence ID" value="KAG9247180.1"/>
    <property type="molecule type" value="Genomic_DNA"/>
</dbReference>
<evidence type="ECO:0000256" key="4">
    <source>
        <dbReference type="ARBA" id="ARBA00022801"/>
    </source>
</evidence>
<dbReference type="Proteomes" id="UP000887226">
    <property type="component" value="Unassembled WGS sequence"/>
</dbReference>
<comment type="similarity">
    <text evidence="1">Belongs to the carbohydrate esterase 15 (CE15) family.</text>
</comment>
<dbReference type="GO" id="GO:0052689">
    <property type="term" value="F:carboxylic ester hydrolase activity"/>
    <property type="evidence" value="ECO:0007669"/>
    <property type="project" value="UniProtKB-KW"/>
</dbReference>
<comment type="catalytic activity">
    <reaction evidence="6">
        <text>a 4-O-methyl-alpha-D-glucuronosyl ester derivative + H2O = 4-O-methyl-alpha-D-glucuronate derivative + an alcohol + H(+)</text>
        <dbReference type="Rhea" id="RHEA:67452"/>
        <dbReference type="ChEBI" id="CHEBI:15377"/>
        <dbReference type="ChEBI" id="CHEBI:15378"/>
        <dbReference type="ChEBI" id="CHEBI:30879"/>
        <dbReference type="ChEBI" id="CHEBI:171667"/>
        <dbReference type="ChEBI" id="CHEBI:171668"/>
        <dbReference type="EC" id="3.1.1.117"/>
    </reaction>
    <physiologicalReaction direction="left-to-right" evidence="6">
        <dbReference type="Rhea" id="RHEA:67453"/>
    </physiologicalReaction>
</comment>
<keyword evidence="2" id="KW-0719">Serine esterase</keyword>
<keyword evidence="5" id="KW-0439">Lignin degradation</keyword>
<evidence type="ECO:0000313" key="9">
    <source>
        <dbReference type="EMBL" id="KAG9247180.1"/>
    </source>
</evidence>
<evidence type="ECO:0000256" key="1">
    <source>
        <dbReference type="ARBA" id="ARBA00010092"/>
    </source>
</evidence>
<keyword evidence="10" id="KW-1185">Reference proteome</keyword>
<dbReference type="InterPro" id="IPR054579">
    <property type="entry name" value="GCE-like_dom"/>
</dbReference>
<reference evidence="9" key="1">
    <citation type="journal article" date="2021" name="IMA Fungus">
        <title>Genomic characterization of three marine fungi, including Emericellopsis atlantica sp. nov. with signatures of a generalist lifestyle and marine biomass degradation.</title>
        <authorList>
            <person name="Hagestad O.C."/>
            <person name="Hou L."/>
            <person name="Andersen J.H."/>
            <person name="Hansen E.H."/>
            <person name="Altermark B."/>
            <person name="Li C."/>
            <person name="Kuhnert E."/>
            <person name="Cox R.J."/>
            <person name="Crous P.W."/>
            <person name="Spatafora J.W."/>
            <person name="Lail K."/>
            <person name="Amirebrahimi M."/>
            <person name="Lipzen A."/>
            <person name="Pangilinan J."/>
            <person name="Andreopoulos W."/>
            <person name="Hayes R.D."/>
            <person name="Ng V."/>
            <person name="Grigoriev I.V."/>
            <person name="Jackson S.A."/>
            <person name="Sutton T.D.S."/>
            <person name="Dobson A.D.W."/>
            <person name="Rama T."/>
        </authorList>
    </citation>
    <scope>NUCLEOTIDE SEQUENCE</scope>
    <source>
        <strain evidence="9">TRa3180A</strain>
    </source>
</reference>
<keyword evidence="4" id="KW-0378">Hydrolase</keyword>
<dbReference type="InterPro" id="IPR029058">
    <property type="entry name" value="AB_hydrolase_fold"/>
</dbReference>
<name>A0A9P7Z897_9HELO</name>
<keyword evidence="3" id="KW-0732">Signal</keyword>
<evidence type="ECO:0000259" key="8">
    <source>
        <dbReference type="Pfam" id="PF22244"/>
    </source>
</evidence>
<evidence type="ECO:0000256" key="5">
    <source>
        <dbReference type="ARBA" id="ARBA00023185"/>
    </source>
</evidence>
<accession>A0A9P7Z897</accession>
<dbReference type="OrthoDB" id="3781271at2759"/>
<dbReference type="AlphaFoldDB" id="A0A9P7Z897"/>